<evidence type="ECO:0000256" key="1">
    <source>
        <dbReference type="SAM" id="MobiDB-lite"/>
    </source>
</evidence>
<comment type="caution">
    <text evidence="3">The sequence shown here is derived from an EMBL/GenBank/DDBJ whole genome shotgun (WGS) entry which is preliminary data.</text>
</comment>
<proteinExistence type="predicted"/>
<dbReference type="CDD" id="cd04491">
    <property type="entry name" value="SoSSB_OBF"/>
    <property type="match status" value="1"/>
</dbReference>
<dbReference type="Gene3D" id="2.40.50.140">
    <property type="entry name" value="Nucleic acid-binding proteins"/>
    <property type="match status" value="1"/>
</dbReference>
<dbReference type="InterPro" id="IPR012340">
    <property type="entry name" value="NA-bd_OB-fold"/>
</dbReference>
<organism evidence="3">
    <name type="scientific">Caldiarchaeum subterraneum</name>
    <dbReference type="NCBI Taxonomy" id="311458"/>
    <lineage>
        <taxon>Archaea</taxon>
        <taxon>Nitrososphaerota</taxon>
        <taxon>Candidatus Caldarchaeales</taxon>
        <taxon>Candidatus Caldarchaeaceae</taxon>
        <taxon>Candidatus Caldarchaeum</taxon>
    </lineage>
</organism>
<dbReference type="PANTHER" id="PTHR31472:SF5">
    <property type="entry name" value="OS05G0244600 PROTEIN"/>
    <property type="match status" value="1"/>
</dbReference>
<feature type="region of interest" description="Disordered" evidence="1">
    <location>
        <begin position="121"/>
        <end position="142"/>
    </location>
</feature>
<dbReference type="Pfam" id="PF21473">
    <property type="entry name" value="OB_Ssb-like"/>
    <property type="match status" value="1"/>
</dbReference>
<dbReference type="InterPro" id="IPR048970">
    <property type="entry name" value="OB_Ssb-like"/>
</dbReference>
<dbReference type="EMBL" id="DRWN01000031">
    <property type="protein sequence ID" value="HHK68406.1"/>
    <property type="molecule type" value="Genomic_DNA"/>
</dbReference>
<protein>
    <recommendedName>
        <fullName evidence="2">Single-stranded DNA binding protein Ssb-like OB fold domain-containing protein</fullName>
    </recommendedName>
</protein>
<reference evidence="3" key="1">
    <citation type="journal article" date="2020" name="mSystems">
        <title>Genome- and Community-Level Interaction Insights into Carbon Utilization and Element Cycling Functions of Hydrothermarchaeota in Hydrothermal Sediment.</title>
        <authorList>
            <person name="Zhou Z."/>
            <person name="Liu Y."/>
            <person name="Xu W."/>
            <person name="Pan J."/>
            <person name="Luo Z.H."/>
            <person name="Li M."/>
        </authorList>
    </citation>
    <scope>NUCLEOTIDE SEQUENCE [LARGE SCALE GENOMIC DNA]</scope>
    <source>
        <strain evidence="3">SpSt-1056</strain>
    </source>
</reference>
<gene>
    <name evidence="3" type="ORF">ENM11_04535</name>
</gene>
<accession>A0A7C5Q810</accession>
<evidence type="ECO:0000313" key="3">
    <source>
        <dbReference type="EMBL" id="HHK68406.1"/>
    </source>
</evidence>
<dbReference type="PANTHER" id="PTHR31472">
    <property type="entry name" value="OS05G0244600 PROTEIN"/>
    <property type="match status" value="1"/>
</dbReference>
<sequence>MSEFVKIGSLTPRSRGVNLVAKIVEKPEARVVSSQYDQSEHRLTEALIADETGAITLVLWDDNIDLVNEGDSVKVTNGFIKLFKGRMQLNLGRFGKIEPSDVEVPSVNVENNLSKKESFISEGRREKGGFRPRSFQRRRPFR</sequence>
<dbReference type="AlphaFoldDB" id="A0A7C5Q810"/>
<dbReference type="SUPFAM" id="SSF50249">
    <property type="entry name" value="Nucleic acid-binding proteins"/>
    <property type="match status" value="1"/>
</dbReference>
<evidence type="ECO:0000259" key="2">
    <source>
        <dbReference type="Pfam" id="PF21473"/>
    </source>
</evidence>
<name>A0A7C5Q810_CALS0</name>
<feature type="domain" description="Single-stranded DNA binding protein Ssb-like OB fold" evidence="2">
    <location>
        <begin position="10"/>
        <end position="98"/>
    </location>
</feature>